<comment type="similarity">
    <text evidence="1">Belongs to the GSP E family.</text>
</comment>
<evidence type="ECO:0000259" key="2">
    <source>
        <dbReference type="Pfam" id="PF00437"/>
    </source>
</evidence>
<accession>A0ABW3T7E9</accession>
<comment type="caution">
    <text evidence="3">The sequence shown here is derived from an EMBL/GenBank/DDBJ whole genome shotgun (WGS) entry which is preliminary data.</text>
</comment>
<dbReference type="Pfam" id="PF00437">
    <property type="entry name" value="T2SSE"/>
    <property type="match status" value="1"/>
</dbReference>
<dbReference type="CDD" id="cd01130">
    <property type="entry name" value="VirB11-like_ATPase"/>
    <property type="match status" value="1"/>
</dbReference>
<dbReference type="Gene3D" id="3.40.50.300">
    <property type="entry name" value="P-loop containing nucleotide triphosphate hydrolases"/>
    <property type="match status" value="1"/>
</dbReference>
<dbReference type="SUPFAM" id="SSF52540">
    <property type="entry name" value="P-loop containing nucleoside triphosphate hydrolases"/>
    <property type="match status" value="1"/>
</dbReference>
<keyword evidence="4" id="KW-1185">Reference proteome</keyword>
<protein>
    <submittedName>
        <fullName evidence="3">CpaF family protein</fullName>
    </submittedName>
</protein>
<evidence type="ECO:0000313" key="4">
    <source>
        <dbReference type="Proteomes" id="UP001597216"/>
    </source>
</evidence>
<dbReference type="Proteomes" id="UP001597216">
    <property type="component" value="Unassembled WGS sequence"/>
</dbReference>
<dbReference type="Gene3D" id="3.30.450.380">
    <property type="match status" value="1"/>
</dbReference>
<proteinExistence type="inferred from homology"/>
<evidence type="ECO:0000256" key="1">
    <source>
        <dbReference type="ARBA" id="ARBA00006611"/>
    </source>
</evidence>
<dbReference type="InterPro" id="IPR050921">
    <property type="entry name" value="T4SS_GSP_E_ATPase"/>
</dbReference>
<dbReference type="PANTHER" id="PTHR30486">
    <property type="entry name" value="TWITCHING MOTILITY PROTEIN PILT"/>
    <property type="match status" value="1"/>
</dbReference>
<dbReference type="PANTHER" id="PTHR30486:SF6">
    <property type="entry name" value="TYPE IV PILUS RETRACTATION ATPASE PILT"/>
    <property type="match status" value="1"/>
</dbReference>
<reference evidence="4" key="1">
    <citation type="journal article" date="2019" name="Int. J. Syst. Evol. Microbiol.">
        <title>The Global Catalogue of Microorganisms (GCM) 10K type strain sequencing project: providing services to taxonomists for standard genome sequencing and annotation.</title>
        <authorList>
            <consortium name="The Broad Institute Genomics Platform"/>
            <consortium name="The Broad Institute Genome Sequencing Center for Infectious Disease"/>
            <person name="Wu L."/>
            <person name="Ma J."/>
        </authorList>
    </citation>
    <scope>NUCLEOTIDE SEQUENCE [LARGE SCALE GENOMIC DNA]</scope>
    <source>
        <strain evidence="4">CCUG 55074</strain>
    </source>
</reference>
<dbReference type="InterPro" id="IPR027417">
    <property type="entry name" value="P-loop_NTPase"/>
</dbReference>
<gene>
    <name evidence="3" type="ORF">ACFQ27_19515</name>
</gene>
<dbReference type="InterPro" id="IPR001482">
    <property type="entry name" value="T2SS/T4SS_dom"/>
</dbReference>
<dbReference type="EMBL" id="JBHTLQ010000079">
    <property type="protein sequence ID" value="MFD1192786.1"/>
    <property type="molecule type" value="Genomic_DNA"/>
</dbReference>
<sequence length="364" mass="39531">MSPDERQGLIAALVDEAARAYPTAGVGEIAATPEELSRFLKTLTRRGPKLSAPDEDAVVEAAIAELVGFGPIQPLMTTPGVTDILINGWNQIVYEMGGRLHPFAGAFYSPDHLKAFVHRHVAKAERAVNRANPWVDVELSDGSRMHVVTDPVAQGGPFVSIRRFPEKPFTLEDLEGFGAITAEQRVWFEDAVSRRLNLIIAGAPGVGKTTLLGALLGRSAPHERIILVEDVSELKVDHPHCIKLQTRRLTYGEGEQANIRKLVRETLRMRPDRLVVGEVRGEEVFDMISAMSIGLSGSLSTLHAGSITGAIHRLESLYASATVGQSGIDPNRALREAIDAIVYLSRDADGRRGVSAIQMLADRS</sequence>
<evidence type="ECO:0000313" key="3">
    <source>
        <dbReference type="EMBL" id="MFD1192786.1"/>
    </source>
</evidence>
<feature type="domain" description="Bacterial type II secretion system protein E" evidence="2">
    <location>
        <begin position="67"/>
        <end position="341"/>
    </location>
</feature>
<name>A0ABW3T7E9_9CAUL</name>
<organism evidence="3 4">
    <name type="scientific">Phenylobacterium conjunctum</name>
    <dbReference type="NCBI Taxonomy" id="1298959"/>
    <lineage>
        <taxon>Bacteria</taxon>
        <taxon>Pseudomonadati</taxon>
        <taxon>Pseudomonadota</taxon>
        <taxon>Alphaproteobacteria</taxon>
        <taxon>Caulobacterales</taxon>
        <taxon>Caulobacteraceae</taxon>
        <taxon>Phenylobacterium</taxon>
    </lineage>
</organism>